<dbReference type="GO" id="GO:0004053">
    <property type="term" value="F:arginase activity"/>
    <property type="evidence" value="ECO:0007669"/>
    <property type="project" value="TreeGrafter"/>
</dbReference>
<dbReference type="PANTHER" id="PTHR43782:SF3">
    <property type="entry name" value="ARGINASE"/>
    <property type="match status" value="1"/>
</dbReference>
<protein>
    <submittedName>
        <fullName evidence="5">Arginase</fullName>
    </submittedName>
</protein>
<keyword evidence="3" id="KW-0464">Manganese</keyword>
<keyword evidence="2" id="KW-0378">Hydrolase</keyword>
<dbReference type="AlphaFoldDB" id="A0A542DH70"/>
<dbReference type="Pfam" id="PF00491">
    <property type="entry name" value="Arginase"/>
    <property type="match status" value="1"/>
</dbReference>
<dbReference type="RefSeq" id="WP_141997323.1">
    <property type="nucleotide sequence ID" value="NZ_VFML01000001.1"/>
</dbReference>
<evidence type="ECO:0000313" key="5">
    <source>
        <dbReference type="EMBL" id="TQJ02376.1"/>
    </source>
</evidence>
<evidence type="ECO:0000256" key="3">
    <source>
        <dbReference type="ARBA" id="ARBA00023211"/>
    </source>
</evidence>
<dbReference type="PROSITE" id="PS51409">
    <property type="entry name" value="ARGINASE_2"/>
    <property type="match status" value="1"/>
</dbReference>
<reference evidence="5 6" key="1">
    <citation type="submission" date="2019-06" db="EMBL/GenBank/DDBJ databases">
        <title>Sequencing the genomes of 1000 actinobacteria strains.</title>
        <authorList>
            <person name="Klenk H.-P."/>
        </authorList>
    </citation>
    <scope>NUCLEOTIDE SEQUENCE [LARGE SCALE GENOMIC DNA]</scope>
    <source>
        <strain evidence="5 6">DSM 45679</strain>
    </source>
</reference>
<organism evidence="5 6">
    <name type="scientific">Amycolatopsis cihanbeyliensis</name>
    <dbReference type="NCBI Taxonomy" id="1128664"/>
    <lineage>
        <taxon>Bacteria</taxon>
        <taxon>Bacillati</taxon>
        <taxon>Actinomycetota</taxon>
        <taxon>Actinomycetes</taxon>
        <taxon>Pseudonocardiales</taxon>
        <taxon>Pseudonocardiaceae</taxon>
        <taxon>Amycolatopsis</taxon>
    </lineage>
</organism>
<keyword evidence="1" id="KW-0479">Metal-binding</keyword>
<dbReference type="EMBL" id="VFML01000001">
    <property type="protein sequence ID" value="TQJ02376.1"/>
    <property type="molecule type" value="Genomic_DNA"/>
</dbReference>
<dbReference type="InterPro" id="IPR006035">
    <property type="entry name" value="Ureohydrolase"/>
</dbReference>
<accession>A0A542DH70</accession>
<evidence type="ECO:0000313" key="6">
    <source>
        <dbReference type="Proteomes" id="UP000320876"/>
    </source>
</evidence>
<evidence type="ECO:0000256" key="1">
    <source>
        <dbReference type="ARBA" id="ARBA00022723"/>
    </source>
</evidence>
<dbReference type="GO" id="GO:0005829">
    <property type="term" value="C:cytosol"/>
    <property type="evidence" value="ECO:0007669"/>
    <property type="project" value="TreeGrafter"/>
</dbReference>
<proteinExistence type="inferred from homology"/>
<evidence type="ECO:0000256" key="4">
    <source>
        <dbReference type="PROSITE-ProRule" id="PRU00742"/>
    </source>
</evidence>
<dbReference type="InterPro" id="IPR023696">
    <property type="entry name" value="Ureohydrolase_dom_sf"/>
</dbReference>
<name>A0A542DH70_AMYCI</name>
<evidence type="ECO:0000256" key="2">
    <source>
        <dbReference type="ARBA" id="ARBA00022801"/>
    </source>
</evidence>
<sequence length="272" mass="27950">MRVHAVPRRRGALGPNADGLPAGCRALAALAGEVLGVPVREVPITDAGSDTVHGIANRETLLRNRSAQLAALEAPEGPVFTIGGDCGVELVPVALARYRHGERLGVAWFDAHADLNTAASSPSGAYHGMVLRSLLGEGDPEFAADPAVLPGRAVLCGARVFDPAERAAVHAGLAGHVQSADDPRQVAAALRASGAERIYLHLDLDVLDPAEFGHLNYPEPGGLSIAQLAAGIGGLAGFEVVDAGITECVGAEPADLRPLVPVLEAIGALLRR</sequence>
<dbReference type="GO" id="GO:0030145">
    <property type="term" value="F:manganese ion binding"/>
    <property type="evidence" value="ECO:0007669"/>
    <property type="project" value="TreeGrafter"/>
</dbReference>
<comment type="similarity">
    <text evidence="4">Belongs to the arginase family.</text>
</comment>
<gene>
    <name evidence="5" type="ORF">FB471_2102</name>
</gene>
<dbReference type="Gene3D" id="3.40.800.10">
    <property type="entry name" value="Ureohydrolase domain"/>
    <property type="match status" value="1"/>
</dbReference>
<dbReference type="Proteomes" id="UP000320876">
    <property type="component" value="Unassembled WGS sequence"/>
</dbReference>
<dbReference type="PRINTS" id="PR00116">
    <property type="entry name" value="ARGINASE"/>
</dbReference>
<dbReference type="PANTHER" id="PTHR43782">
    <property type="entry name" value="ARGINASE"/>
    <property type="match status" value="1"/>
</dbReference>
<comment type="caution">
    <text evidence="5">The sequence shown here is derived from an EMBL/GenBank/DDBJ whole genome shotgun (WGS) entry which is preliminary data.</text>
</comment>
<dbReference type="SUPFAM" id="SSF52768">
    <property type="entry name" value="Arginase/deacetylase"/>
    <property type="match status" value="1"/>
</dbReference>
<dbReference type="CDD" id="cd09999">
    <property type="entry name" value="Arginase-like_1"/>
    <property type="match status" value="1"/>
</dbReference>
<keyword evidence="6" id="KW-1185">Reference proteome</keyword>
<dbReference type="OrthoDB" id="7331788at2"/>